<sequence length="50" mass="5766">MHARRPNTFPEVKGFCKVEWGKICKAQIERLLAAYKKCLEVENSTKGRVT</sequence>
<name>A0A0E9PDE0_ANGAN</name>
<reference evidence="1" key="2">
    <citation type="journal article" date="2015" name="Fish Shellfish Immunol.">
        <title>Early steps in the European eel (Anguilla anguilla)-Vibrio vulnificus interaction in the gills: Role of the RtxA13 toxin.</title>
        <authorList>
            <person name="Callol A."/>
            <person name="Pajuelo D."/>
            <person name="Ebbesson L."/>
            <person name="Teles M."/>
            <person name="MacKenzie S."/>
            <person name="Amaro C."/>
        </authorList>
    </citation>
    <scope>NUCLEOTIDE SEQUENCE</scope>
</reference>
<organism evidence="1">
    <name type="scientific">Anguilla anguilla</name>
    <name type="common">European freshwater eel</name>
    <name type="synonym">Muraena anguilla</name>
    <dbReference type="NCBI Taxonomy" id="7936"/>
    <lineage>
        <taxon>Eukaryota</taxon>
        <taxon>Metazoa</taxon>
        <taxon>Chordata</taxon>
        <taxon>Craniata</taxon>
        <taxon>Vertebrata</taxon>
        <taxon>Euteleostomi</taxon>
        <taxon>Actinopterygii</taxon>
        <taxon>Neopterygii</taxon>
        <taxon>Teleostei</taxon>
        <taxon>Anguilliformes</taxon>
        <taxon>Anguillidae</taxon>
        <taxon>Anguilla</taxon>
    </lineage>
</organism>
<accession>A0A0E9PDE0</accession>
<dbReference type="AlphaFoldDB" id="A0A0E9PDE0"/>
<dbReference type="EMBL" id="GBXM01106497">
    <property type="protein sequence ID" value="JAH02080.1"/>
    <property type="molecule type" value="Transcribed_RNA"/>
</dbReference>
<proteinExistence type="predicted"/>
<protein>
    <submittedName>
        <fullName evidence="1">Uncharacterized protein</fullName>
    </submittedName>
</protein>
<reference evidence="1" key="1">
    <citation type="submission" date="2014-11" db="EMBL/GenBank/DDBJ databases">
        <authorList>
            <person name="Amaro Gonzalez C."/>
        </authorList>
    </citation>
    <scope>NUCLEOTIDE SEQUENCE</scope>
</reference>
<evidence type="ECO:0000313" key="1">
    <source>
        <dbReference type="EMBL" id="JAH02080.1"/>
    </source>
</evidence>